<accession>A0ABW2L7X8</accession>
<dbReference type="Pfam" id="PF22007">
    <property type="entry name" value="DUF6930"/>
    <property type="match status" value="1"/>
</dbReference>
<organism evidence="5 6">
    <name type="scientific">Haloferula chungangensis</name>
    <dbReference type="NCBI Taxonomy" id="1048331"/>
    <lineage>
        <taxon>Bacteria</taxon>
        <taxon>Pseudomonadati</taxon>
        <taxon>Verrucomicrobiota</taxon>
        <taxon>Verrucomicrobiia</taxon>
        <taxon>Verrucomicrobiales</taxon>
        <taxon>Verrucomicrobiaceae</taxon>
        <taxon>Haloferula</taxon>
    </lineage>
</organism>
<dbReference type="EMBL" id="JBHTBS010000004">
    <property type="protein sequence ID" value="MFC7337660.1"/>
    <property type="molecule type" value="Genomic_DNA"/>
</dbReference>
<proteinExistence type="predicted"/>
<dbReference type="PANTHER" id="PTHR41878:SF1">
    <property type="entry name" value="TNPR PROTEIN"/>
    <property type="match status" value="1"/>
</dbReference>
<protein>
    <submittedName>
        <fullName evidence="5">Plasmid pRiA4b ORF-3 family protein</fullName>
    </submittedName>
</protein>
<dbReference type="InterPro" id="IPR012912">
    <property type="entry name" value="Plasmid_pRiA4b_Orf3-like"/>
</dbReference>
<evidence type="ECO:0000313" key="5">
    <source>
        <dbReference type="EMBL" id="MFC7337660.1"/>
    </source>
</evidence>
<feature type="domain" description="Plasmid pRiA4b Orf3-like" evidence="2">
    <location>
        <begin position="453"/>
        <end position="620"/>
    </location>
</feature>
<dbReference type="Gene3D" id="3.10.290.30">
    <property type="entry name" value="MM3350-like"/>
    <property type="match status" value="1"/>
</dbReference>
<dbReference type="Pfam" id="PF23988">
    <property type="entry name" value="DUF7309"/>
    <property type="match status" value="1"/>
</dbReference>
<feature type="domain" description="DUF7309" evidence="4">
    <location>
        <begin position="28"/>
        <end position="183"/>
    </location>
</feature>
<feature type="region of interest" description="Disordered" evidence="1">
    <location>
        <begin position="425"/>
        <end position="447"/>
    </location>
</feature>
<dbReference type="SUPFAM" id="SSF159941">
    <property type="entry name" value="MM3350-like"/>
    <property type="match status" value="1"/>
</dbReference>
<dbReference type="Proteomes" id="UP001596472">
    <property type="component" value="Unassembled WGS sequence"/>
</dbReference>
<name>A0ABW2L7X8_9BACT</name>
<dbReference type="Pfam" id="PF07929">
    <property type="entry name" value="PRiA4_ORF3"/>
    <property type="match status" value="1"/>
</dbReference>
<comment type="caution">
    <text evidence="5">The sequence shown here is derived from an EMBL/GenBank/DDBJ whole genome shotgun (WGS) entry which is preliminary data.</text>
</comment>
<sequence>MIFDLPFPHAPDFEEPIIPEISSGILEELFNAAGESLKVRPWNKLHDTNWFGIVDPDSGETHIVAIMGAGGQFCAVQVYLPDEGILFWNDFIRTGIPDINLGQYNQRMLSCEFVSWNEEDLDETDMLRNEQHTTGELVVDYLDSFLFRSTRPGQVNWHPTEEESLKLLDALRLVPHFLKQWDKLPAKCYGATPDNDMPWIPSFQLPEKKDRRLATDWKLTTIRFPEAKKPDTYLPDELFPSRLSSHPIKKGKTWQIGSAYFEKAVIVEGRPTWLLLTLTTTEDDGFALGSQLLPCTEAPELSLRKCLLNAAIEVGHLPEKLKVRSPLAKRVFKDIPGITIVQQDKLPLLDQITRQIIQNADIPGEDHPLANLTEEAIEQINSIMASAPPLDQVTPEIMKGLIAQVSEIEGTEPFLQSLFNDQADPPFPHLGTPAPAERKPATRNQSGTSDECFVFRIDLEGLRPPIWRRLSISTDATFADLDSAIQSLFDWDGSHCHVFEKRQGRRISLSIGPDPNYADQSEDETRLKDVFKRKGTKLHYVYDFGDNWTHLIKLEEKVKSQPEEDGPACLAGRGIAPPEDCGGLWGFLNLLNPDSGYAEEMDWGPEEIQHLRDGKFDPKSVRFL</sequence>
<evidence type="ECO:0000256" key="1">
    <source>
        <dbReference type="SAM" id="MobiDB-lite"/>
    </source>
</evidence>
<gene>
    <name evidence="5" type="ORF">ACFQY0_10770</name>
</gene>
<reference evidence="6" key="1">
    <citation type="journal article" date="2019" name="Int. J. Syst. Evol. Microbiol.">
        <title>The Global Catalogue of Microorganisms (GCM) 10K type strain sequencing project: providing services to taxonomists for standard genome sequencing and annotation.</title>
        <authorList>
            <consortium name="The Broad Institute Genomics Platform"/>
            <consortium name="The Broad Institute Genome Sequencing Center for Infectious Disease"/>
            <person name="Wu L."/>
            <person name="Ma J."/>
        </authorList>
    </citation>
    <scope>NUCLEOTIDE SEQUENCE [LARGE SCALE GENOMIC DNA]</scope>
    <source>
        <strain evidence="6">CGMCC 4.1467</strain>
    </source>
</reference>
<dbReference type="PANTHER" id="PTHR41878">
    <property type="entry name" value="LEXA REPRESSOR-RELATED"/>
    <property type="match status" value="1"/>
</dbReference>
<evidence type="ECO:0000313" key="6">
    <source>
        <dbReference type="Proteomes" id="UP001596472"/>
    </source>
</evidence>
<dbReference type="InterPro" id="IPR024047">
    <property type="entry name" value="MM3350-like_sf"/>
</dbReference>
<evidence type="ECO:0000259" key="3">
    <source>
        <dbReference type="Pfam" id="PF22007"/>
    </source>
</evidence>
<keyword evidence="6" id="KW-1185">Reference proteome</keyword>
<feature type="domain" description="DUF6930" evidence="3">
    <location>
        <begin position="242"/>
        <end position="356"/>
    </location>
</feature>
<evidence type="ECO:0000259" key="4">
    <source>
        <dbReference type="Pfam" id="PF23988"/>
    </source>
</evidence>
<dbReference type="RefSeq" id="WP_379712146.1">
    <property type="nucleotide sequence ID" value="NZ_JBHTBS010000004.1"/>
</dbReference>
<evidence type="ECO:0000259" key="2">
    <source>
        <dbReference type="Pfam" id="PF07929"/>
    </source>
</evidence>
<dbReference type="InterPro" id="IPR055733">
    <property type="entry name" value="DUF7309"/>
</dbReference>
<dbReference type="InterPro" id="IPR054216">
    <property type="entry name" value="DUF6930"/>
</dbReference>